<comment type="caution">
    <text evidence="2">The sequence shown here is derived from an EMBL/GenBank/DDBJ whole genome shotgun (WGS) entry which is preliminary data.</text>
</comment>
<sequence length="119" mass="13154">MSKASVPSSAIIIAISALINIIPGVSDAFTLITASSSGIYVAIYPLTMLPHLKYRKSSDFMADGYLMPAYKILHPLTLVFFAFIYISLFLQESTFMGAISATIWLIVFGIYSQWKFKGK</sequence>
<dbReference type="EMBL" id="JBEPMK010000003">
    <property type="protein sequence ID" value="MET3644553.1"/>
    <property type="molecule type" value="Genomic_DNA"/>
</dbReference>
<accession>A0ABV2JNY8</accession>
<keyword evidence="1" id="KW-1133">Transmembrane helix</keyword>
<feature type="transmembrane region" description="Helical" evidence="1">
    <location>
        <begin position="5"/>
        <end position="22"/>
    </location>
</feature>
<feature type="transmembrane region" description="Helical" evidence="1">
    <location>
        <begin position="28"/>
        <end position="49"/>
    </location>
</feature>
<keyword evidence="1" id="KW-0472">Membrane</keyword>
<evidence type="ECO:0000313" key="2">
    <source>
        <dbReference type="EMBL" id="MET3644553.1"/>
    </source>
</evidence>
<gene>
    <name evidence="2" type="ORF">ABID27_001177</name>
</gene>
<protein>
    <submittedName>
        <fullName evidence="2">L-asparagine transporter-like permease</fullName>
    </submittedName>
</protein>
<feature type="transmembrane region" description="Helical" evidence="1">
    <location>
        <begin position="70"/>
        <end position="89"/>
    </location>
</feature>
<keyword evidence="1" id="KW-0812">Transmembrane</keyword>
<evidence type="ECO:0000256" key="1">
    <source>
        <dbReference type="SAM" id="Phobius"/>
    </source>
</evidence>
<reference evidence="2 3" key="1">
    <citation type="submission" date="2024-06" db="EMBL/GenBank/DDBJ databases">
        <title>Genomic Encyclopedia of Type Strains, Phase IV (KMG-IV): sequencing the most valuable type-strain genomes for metagenomic binning, comparative biology and taxonomic classification.</title>
        <authorList>
            <person name="Goeker M."/>
        </authorList>
    </citation>
    <scope>NUCLEOTIDE SEQUENCE [LARGE SCALE GENOMIC DNA]</scope>
    <source>
        <strain evidence="2 3">DSM 15349</strain>
    </source>
</reference>
<proteinExistence type="predicted"/>
<dbReference type="Proteomes" id="UP001549055">
    <property type="component" value="Unassembled WGS sequence"/>
</dbReference>
<keyword evidence="3" id="KW-1185">Reference proteome</keyword>
<evidence type="ECO:0000313" key="3">
    <source>
        <dbReference type="Proteomes" id="UP001549055"/>
    </source>
</evidence>
<name>A0ABV2JNY8_9STRE</name>
<feature type="transmembrane region" description="Helical" evidence="1">
    <location>
        <begin position="95"/>
        <end position="114"/>
    </location>
</feature>
<organism evidence="2 3">
    <name type="scientific">Streptococcus gallinaceus</name>
    <dbReference type="NCBI Taxonomy" id="165758"/>
    <lineage>
        <taxon>Bacteria</taxon>
        <taxon>Bacillati</taxon>
        <taxon>Bacillota</taxon>
        <taxon>Bacilli</taxon>
        <taxon>Lactobacillales</taxon>
        <taxon>Streptococcaceae</taxon>
        <taxon>Streptococcus</taxon>
    </lineage>
</organism>